<comment type="caution">
    <text evidence="2">The sequence shown here is derived from an EMBL/GenBank/DDBJ whole genome shotgun (WGS) entry which is preliminary data.</text>
</comment>
<dbReference type="EMBL" id="BQNB010008597">
    <property type="protein sequence ID" value="GJS51592.1"/>
    <property type="molecule type" value="Genomic_DNA"/>
</dbReference>
<evidence type="ECO:0008006" key="4">
    <source>
        <dbReference type="Google" id="ProtNLM"/>
    </source>
</evidence>
<feature type="region of interest" description="Disordered" evidence="1">
    <location>
        <begin position="179"/>
        <end position="209"/>
    </location>
</feature>
<evidence type="ECO:0000313" key="3">
    <source>
        <dbReference type="Proteomes" id="UP001151760"/>
    </source>
</evidence>
<gene>
    <name evidence="2" type="ORF">Tco_0624954</name>
</gene>
<accession>A0ABQ4WFF6</accession>
<sequence length="209" mass="24437">MTTLAEHMIVAGADNRPPMLEKTMYTSWSIHAEKLQDDCDAKATNIILQGLPLELYSLVNHHQVPKEIWDQVKLLMQGTELSYQERECKLHDEFDRFSLVKGESLYEYYLRFAQLMNDMHIIGMTMQQLARNMHTTNYDQLYTYLSQHEAHAIEVCLMHERFPDLLALIANTPHISSYQTNHQSQYNPTHYQQQSSPATQPHYPSQQHS</sequence>
<protein>
    <recommendedName>
        <fullName evidence="4">Gag protein</fullName>
    </recommendedName>
</protein>
<evidence type="ECO:0000313" key="2">
    <source>
        <dbReference type="EMBL" id="GJS51592.1"/>
    </source>
</evidence>
<organism evidence="2 3">
    <name type="scientific">Tanacetum coccineum</name>
    <dbReference type="NCBI Taxonomy" id="301880"/>
    <lineage>
        <taxon>Eukaryota</taxon>
        <taxon>Viridiplantae</taxon>
        <taxon>Streptophyta</taxon>
        <taxon>Embryophyta</taxon>
        <taxon>Tracheophyta</taxon>
        <taxon>Spermatophyta</taxon>
        <taxon>Magnoliopsida</taxon>
        <taxon>eudicotyledons</taxon>
        <taxon>Gunneridae</taxon>
        <taxon>Pentapetalae</taxon>
        <taxon>asterids</taxon>
        <taxon>campanulids</taxon>
        <taxon>Asterales</taxon>
        <taxon>Asteraceae</taxon>
        <taxon>Asteroideae</taxon>
        <taxon>Anthemideae</taxon>
        <taxon>Anthemidinae</taxon>
        <taxon>Tanacetum</taxon>
    </lineage>
</organism>
<proteinExistence type="predicted"/>
<name>A0ABQ4WFF6_9ASTR</name>
<dbReference type="Proteomes" id="UP001151760">
    <property type="component" value="Unassembled WGS sequence"/>
</dbReference>
<reference evidence="2" key="1">
    <citation type="journal article" date="2022" name="Int. J. Mol. Sci.">
        <title>Draft Genome of Tanacetum Coccineum: Genomic Comparison of Closely Related Tanacetum-Family Plants.</title>
        <authorList>
            <person name="Yamashiro T."/>
            <person name="Shiraishi A."/>
            <person name="Nakayama K."/>
            <person name="Satake H."/>
        </authorList>
    </citation>
    <scope>NUCLEOTIDE SEQUENCE</scope>
</reference>
<evidence type="ECO:0000256" key="1">
    <source>
        <dbReference type="SAM" id="MobiDB-lite"/>
    </source>
</evidence>
<reference evidence="2" key="2">
    <citation type="submission" date="2022-01" db="EMBL/GenBank/DDBJ databases">
        <authorList>
            <person name="Yamashiro T."/>
            <person name="Shiraishi A."/>
            <person name="Satake H."/>
            <person name="Nakayama K."/>
        </authorList>
    </citation>
    <scope>NUCLEOTIDE SEQUENCE</scope>
</reference>
<keyword evidence="3" id="KW-1185">Reference proteome</keyword>